<evidence type="ECO:0000259" key="3">
    <source>
        <dbReference type="Pfam" id="PF05225"/>
    </source>
</evidence>
<dbReference type="Proteomes" id="UP000801492">
    <property type="component" value="Unassembled WGS sequence"/>
</dbReference>
<sequence>MANRPCRMPRNYIRKTETKYKLEDLQKAVEDVKTKRLTIGKAAETYSVPKTTIFHHLKKALIKQPRTGRKLLFTDEQELELTDTRPPNVRENDIHTNQMVIYDQQAPDAHNHSSDISTVAEVHSAKTFDIQASDTRALHLQSSEEQSVSLSEIVELPIIPPKTSKRNIRKRKSIILTSTPVKDQLEEKENRKLAKEEEIKKKSQKTQKKEINTKRPKRNDMNKETKRVLKNFSNIKD</sequence>
<dbReference type="AlphaFoldDB" id="A0A8K0D7V1"/>
<dbReference type="Pfam" id="PF05225">
    <property type="entry name" value="HTH_psq"/>
    <property type="match status" value="1"/>
</dbReference>
<dbReference type="GO" id="GO:0003677">
    <property type="term" value="F:DNA binding"/>
    <property type="evidence" value="ECO:0007669"/>
    <property type="project" value="InterPro"/>
</dbReference>
<dbReference type="OrthoDB" id="6916717at2759"/>
<dbReference type="EMBL" id="VTPC01003889">
    <property type="protein sequence ID" value="KAF2897877.1"/>
    <property type="molecule type" value="Genomic_DNA"/>
</dbReference>
<comment type="caution">
    <text evidence="4">The sequence shown here is derived from an EMBL/GenBank/DDBJ whole genome shotgun (WGS) entry which is preliminary data.</text>
</comment>
<dbReference type="SUPFAM" id="SSF46689">
    <property type="entry name" value="Homeodomain-like"/>
    <property type="match status" value="1"/>
</dbReference>
<feature type="domain" description="HTH psq-type" evidence="3">
    <location>
        <begin position="23"/>
        <end position="58"/>
    </location>
</feature>
<name>A0A8K0D7V1_IGNLU</name>
<proteinExistence type="predicted"/>
<gene>
    <name evidence="4" type="ORF">ILUMI_08301</name>
</gene>
<feature type="region of interest" description="Disordered" evidence="2">
    <location>
        <begin position="185"/>
        <end position="237"/>
    </location>
</feature>
<keyword evidence="5" id="KW-1185">Reference proteome</keyword>
<evidence type="ECO:0000256" key="2">
    <source>
        <dbReference type="SAM" id="MobiDB-lite"/>
    </source>
</evidence>
<evidence type="ECO:0000313" key="5">
    <source>
        <dbReference type="Proteomes" id="UP000801492"/>
    </source>
</evidence>
<dbReference type="InterPro" id="IPR007889">
    <property type="entry name" value="HTH_Psq"/>
</dbReference>
<evidence type="ECO:0000256" key="1">
    <source>
        <dbReference type="ARBA" id="ARBA00004123"/>
    </source>
</evidence>
<organism evidence="4 5">
    <name type="scientific">Ignelater luminosus</name>
    <name type="common">Cucubano</name>
    <name type="synonym">Pyrophorus luminosus</name>
    <dbReference type="NCBI Taxonomy" id="2038154"/>
    <lineage>
        <taxon>Eukaryota</taxon>
        <taxon>Metazoa</taxon>
        <taxon>Ecdysozoa</taxon>
        <taxon>Arthropoda</taxon>
        <taxon>Hexapoda</taxon>
        <taxon>Insecta</taxon>
        <taxon>Pterygota</taxon>
        <taxon>Neoptera</taxon>
        <taxon>Endopterygota</taxon>
        <taxon>Coleoptera</taxon>
        <taxon>Polyphaga</taxon>
        <taxon>Elateriformia</taxon>
        <taxon>Elateroidea</taxon>
        <taxon>Elateridae</taxon>
        <taxon>Agrypninae</taxon>
        <taxon>Pyrophorini</taxon>
        <taxon>Ignelater</taxon>
    </lineage>
</organism>
<evidence type="ECO:0000313" key="4">
    <source>
        <dbReference type="EMBL" id="KAF2897877.1"/>
    </source>
</evidence>
<accession>A0A8K0D7V1</accession>
<protein>
    <recommendedName>
        <fullName evidence="3">HTH psq-type domain-containing protein</fullName>
    </recommendedName>
</protein>
<dbReference type="GO" id="GO:0005634">
    <property type="term" value="C:nucleus"/>
    <property type="evidence" value="ECO:0007669"/>
    <property type="project" value="UniProtKB-SubCell"/>
</dbReference>
<reference evidence="4" key="1">
    <citation type="submission" date="2019-08" db="EMBL/GenBank/DDBJ databases">
        <title>The genome of the North American firefly Photinus pyralis.</title>
        <authorList>
            <consortium name="Photinus pyralis genome working group"/>
            <person name="Fallon T.R."/>
            <person name="Sander Lower S.E."/>
            <person name="Weng J.-K."/>
        </authorList>
    </citation>
    <scope>NUCLEOTIDE SEQUENCE</scope>
    <source>
        <strain evidence="4">TRF0915ILg1</strain>
        <tissue evidence="4">Whole body</tissue>
    </source>
</reference>
<dbReference type="InterPro" id="IPR009057">
    <property type="entry name" value="Homeodomain-like_sf"/>
</dbReference>
<comment type="subcellular location">
    <subcellularLocation>
        <location evidence="1">Nucleus</location>
    </subcellularLocation>
</comment>
<dbReference type="Gene3D" id="1.10.10.60">
    <property type="entry name" value="Homeodomain-like"/>
    <property type="match status" value="1"/>
</dbReference>
<feature type="compositionally biased region" description="Basic and acidic residues" evidence="2">
    <location>
        <begin position="185"/>
        <end position="227"/>
    </location>
</feature>